<comment type="subcellular location">
    <subcellularLocation>
        <location evidence="1 9">Cell inner membrane</location>
        <topology evidence="1 9">Multi-pass membrane protein</topology>
    </subcellularLocation>
</comment>
<comment type="caution">
    <text evidence="9">Lacks conserved residue(s) required for the propagation of feature annotation.</text>
</comment>
<dbReference type="Gene3D" id="1.20.1640.10">
    <property type="entry name" value="Multidrug efflux transporter AcrB transmembrane domain"/>
    <property type="match status" value="2"/>
</dbReference>
<dbReference type="FunFam" id="3.30.2090.10:FF:000002">
    <property type="entry name" value="Efflux pump membrane transporter"/>
    <property type="match status" value="1"/>
</dbReference>
<dbReference type="GO" id="GO:0009636">
    <property type="term" value="P:response to toxic substance"/>
    <property type="evidence" value="ECO:0007669"/>
    <property type="project" value="UniProtKB-ARBA"/>
</dbReference>
<dbReference type="FunFam" id="1.20.1640.10:FF:000001">
    <property type="entry name" value="Efflux pump membrane transporter"/>
    <property type="match status" value="1"/>
</dbReference>
<evidence type="ECO:0000256" key="5">
    <source>
        <dbReference type="ARBA" id="ARBA00022519"/>
    </source>
</evidence>
<evidence type="ECO:0000313" key="10">
    <source>
        <dbReference type="EMBL" id="KAA6126129.1"/>
    </source>
</evidence>
<comment type="caution">
    <text evidence="10">The sequence shown here is derived from an EMBL/GenBank/DDBJ whole genome shotgun (WGS) entry which is preliminary data.</text>
</comment>
<evidence type="ECO:0000256" key="8">
    <source>
        <dbReference type="ARBA" id="ARBA00023136"/>
    </source>
</evidence>
<evidence type="ECO:0000256" key="9">
    <source>
        <dbReference type="RuleBase" id="RU364070"/>
    </source>
</evidence>
<dbReference type="GO" id="GO:0042910">
    <property type="term" value="F:xenobiotic transmembrane transporter activity"/>
    <property type="evidence" value="ECO:0007669"/>
    <property type="project" value="TreeGrafter"/>
</dbReference>
<dbReference type="FunFam" id="3.30.70.1430:FF:000001">
    <property type="entry name" value="Efflux pump membrane transporter"/>
    <property type="match status" value="1"/>
</dbReference>
<feature type="transmembrane region" description="Helical" evidence="9">
    <location>
        <begin position="886"/>
        <end position="903"/>
    </location>
</feature>
<evidence type="ECO:0000256" key="7">
    <source>
        <dbReference type="ARBA" id="ARBA00022989"/>
    </source>
</evidence>
<gene>
    <name evidence="10" type="ORF">F1599_09040</name>
</gene>
<evidence type="ECO:0000256" key="4">
    <source>
        <dbReference type="ARBA" id="ARBA00022475"/>
    </source>
</evidence>
<dbReference type="Gene3D" id="3.30.70.1320">
    <property type="entry name" value="Multidrug efflux transporter AcrB pore domain like"/>
    <property type="match status" value="1"/>
</dbReference>
<feature type="transmembrane region" description="Helical" evidence="9">
    <location>
        <begin position="339"/>
        <end position="359"/>
    </location>
</feature>
<organism evidence="10 11">
    <name type="scientific">Cupriavidus cauae</name>
    <dbReference type="NCBI Taxonomy" id="2608999"/>
    <lineage>
        <taxon>Bacteria</taxon>
        <taxon>Pseudomonadati</taxon>
        <taxon>Pseudomonadota</taxon>
        <taxon>Betaproteobacteria</taxon>
        <taxon>Burkholderiales</taxon>
        <taxon>Burkholderiaceae</taxon>
        <taxon>Cupriavidus</taxon>
    </lineage>
</organism>
<dbReference type="PRINTS" id="PR00702">
    <property type="entry name" value="ACRIFLAVINRP"/>
</dbReference>
<keyword evidence="7 9" id="KW-1133">Transmembrane helix</keyword>
<feature type="transmembrane region" description="Helical" evidence="9">
    <location>
        <begin position="936"/>
        <end position="957"/>
    </location>
</feature>
<sequence>MSRFFIERPIFAWVIALVIMLAGALSIGALPVSQYPAIAPPTIAIQVNYPGASAQTVQDTVVQVIEQQLNGLDRLRYISSESNGDGNMTITVTFEQGTNPDIAQVQVQNKLQLATPLLPQEVQQQGIRVTKSVRNFLMIVGVVSSDGSMTREDLANYIVSNIQDPLSRTPGVGDFQVFGAQYAMRIWLDPARLTAYQLTPSDVRTAIQAQNVQVASGQLGGLPSVAGQQLNATVVGKTRLQTPEQFREILLKVNGDGSQVRLKDVAEVGLGGQDYNINAQYNGRPASGIAIRLASGANALDTAKAIRATLGELEPFFPPGMQVVYPYDTTPVISASIEGVVRTLLEAVVLVFLVMYLFLQNVRATLIPTIAVPVVLLGTFGVLAAFGYSINTLTMFGMVLAIGLLVDDAIVVVENVERLMAEEGLSPKEAARRSMGQIQGALIGIALVLSAVFLPMAFFGGSTGVIYRQFSITIVSAMVLSVLVALVLTPALCATMLRPLPQHGQGQEQGQGHGHGHGAPKRGPLGWFNRAFDAATRGYERGVVAVLKRRGRYFAVYLLILALAAWMFTRIPTSFLPDEDQGVLFAQVQTPPGASAQRTQQVLDRLREYLLQEEGGVVQSLFTVNGFNFAGRGQSSGFAFVLLKPWHERIGEATSVFDLARRAQARFSGMRDAMAFAFVPPAVMELGNATGFDVYLQDRAGVGREVLMQARDRFLQLAAQRPELQRVRMNGLNDEPQYRLQIDDEKARALGVSLAEINGTVSIAWGSSYVNDFIDQGRVKRVYLQGRPDARMNPDDLAKWFVRNDRGAMVPFTAFASGSWGYGSPKLQRYNGVAAIQILGEPAPGHSSGEAMAAVEAIMAQMPAGVGYSWSGLSYEERLSGAQAPALYALSLLVVFLCLAALYESWTIPFSVMLVVPLGIVGALAATLLRGLPNDVFFQVGLLTTMGLSAKNAILIVEFAKALHDQGKGIVEAAIEASRMRLRPIVMTSLAFVLGVVPLATSVGAGSGSQHAIGTGVIGGMITATVLAIFWVPLFYVAVHRWFGGKYRPQAGEASTRTA</sequence>
<keyword evidence="11" id="KW-1185">Reference proteome</keyword>
<evidence type="ECO:0000256" key="2">
    <source>
        <dbReference type="ARBA" id="ARBA00010942"/>
    </source>
</evidence>
<name>A0A5M8ATG3_9BURK</name>
<dbReference type="Pfam" id="PF00873">
    <property type="entry name" value="ACR_tran"/>
    <property type="match status" value="1"/>
</dbReference>
<dbReference type="GO" id="GO:0005886">
    <property type="term" value="C:plasma membrane"/>
    <property type="evidence" value="ECO:0007669"/>
    <property type="project" value="UniProtKB-SubCell"/>
</dbReference>
<dbReference type="PANTHER" id="PTHR32063:SF13">
    <property type="entry name" value="MULTIDRUG EFFLUX PUMP SUBUNIT ACRB-RELATED"/>
    <property type="match status" value="1"/>
</dbReference>
<dbReference type="FunFam" id="1.20.1640.10:FF:000002">
    <property type="entry name" value="Efflux pump membrane transporter"/>
    <property type="match status" value="1"/>
</dbReference>
<dbReference type="SUPFAM" id="SSF82693">
    <property type="entry name" value="Multidrug efflux transporter AcrB pore domain, PN1, PN2, PC1 and PC2 subdomains"/>
    <property type="match status" value="3"/>
</dbReference>
<dbReference type="FunFam" id="3.30.2090.10:FF:000001">
    <property type="entry name" value="Efflux pump membrane transporter"/>
    <property type="match status" value="1"/>
</dbReference>
<keyword evidence="6 9" id="KW-0812">Transmembrane</keyword>
<keyword evidence="8 9" id="KW-0472">Membrane</keyword>
<dbReference type="InterPro" id="IPR001036">
    <property type="entry name" value="Acrflvin-R"/>
</dbReference>
<evidence type="ECO:0000256" key="6">
    <source>
        <dbReference type="ARBA" id="ARBA00022692"/>
    </source>
</evidence>
<keyword evidence="3 9" id="KW-0813">Transport</keyword>
<dbReference type="PANTHER" id="PTHR32063">
    <property type="match status" value="1"/>
</dbReference>
<accession>A0A5M8ATG3</accession>
<dbReference type="EMBL" id="VWRN01000027">
    <property type="protein sequence ID" value="KAA6126129.1"/>
    <property type="molecule type" value="Genomic_DNA"/>
</dbReference>
<dbReference type="NCBIfam" id="NF000282">
    <property type="entry name" value="RND_permease_1"/>
    <property type="match status" value="1"/>
</dbReference>
<evidence type="ECO:0000313" key="11">
    <source>
        <dbReference type="Proteomes" id="UP000324324"/>
    </source>
</evidence>
<comment type="similarity">
    <text evidence="2 9">Belongs to the resistance-nodulation-cell division (RND) (TC 2.A.6) family.</text>
</comment>
<feature type="transmembrane region" description="Helical" evidence="9">
    <location>
        <begin position="437"/>
        <end position="458"/>
    </location>
</feature>
<dbReference type="SUPFAM" id="SSF82866">
    <property type="entry name" value="Multidrug efflux transporter AcrB transmembrane domain"/>
    <property type="match status" value="2"/>
</dbReference>
<reference evidence="10 11" key="1">
    <citation type="submission" date="2019-09" db="EMBL/GenBank/DDBJ databases">
        <title>Isolation of a novel species in the genus Cupriavidus from patients with sepsis using whole genome sequencing.</title>
        <authorList>
            <person name="Kweon O.J."/>
            <person name="Lee M.-K."/>
        </authorList>
    </citation>
    <scope>NUCLEOTIDE SEQUENCE [LARGE SCALE GENOMIC DNA]</scope>
    <source>
        <strain evidence="10 11">MKL-01</strain>
    </source>
</reference>
<dbReference type="Gene3D" id="3.30.70.1430">
    <property type="entry name" value="Multidrug efflux transporter AcrB pore domain"/>
    <property type="match status" value="2"/>
</dbReference>
<protein>
    <recommendedName>
        <fullName evidence="9">Efflux pump membrane transporter</fullName>
    </recommendedName>
</protein>
<dbReference type="GO" id="GO:0015562">
    <property type="term" value="F:efflux transmembrane transporter activity"/>
    <property type="evidence" value="ECO:0007669"/>
    <property type="project" value="InterPro"/>
</dbReference>
<feature type="transmembrane region" description="Helical" evidence="9">
    <location>
        <begin position="910"/>
        <end position="930"/>
    </location>
</feature>
<keyword evidence="5 9" id="KW-0997">Cell inner membrane</keyword>
<dbReference type="Proteomes" id="UP000324324">
    <property type="component" value="Unassembled WGS sequence"/>
</dbReference>
<dbReference type="InterPro" id="IPR027463">
    <property type="entry name" value="AcrB_DN_DC_subdom"/>
</dbReference>
<evidence type="ECO:0000256" key="3">
    <source>
        <dbReference type="ARBA" id="ARBA00022448"/>
    </source>
</evidence>
<dbReference type="AlphaFoldDB" id="A0A5M8ATG3"/>
<dbReference type="Gene3D" id="3.30.70.1440">
    <property type="entry name" value="Multidrug efflux transporter AcrB pore domain"/>
    <property type="match status" value="1"/>
</dbReference>
<dbReference type="FunFam" id="3.30.70.1430:FF:000002">
    <property type="entry name" value="Efflux pump membrane transporter"/>
    <property type="match status" value="1"/>
</dbReference>
<feature type="transmembrane region" description="Helical" evidence="9">
    <location>
        <begin position="551"/>
        <end position="568"/>
    </location>
</feature>
<dbReference type="InterPro" id="IPR004764">
    <property type="entry name" value="MdtF-like"/>
</dbReference>
<dbReference type="NCBIfam" id="TIGR00915">
    <property type="entry name" value="2A0602"/>
    <property type="match status" value="1"/>
</dbReference>
<feature type="transmembrane region" description="Helical" evidence="9">
    <location>
        <begin position="985"/>
        <end position="1005"/>
    </location>
</feature>
<dbReference type="SUPFAM" id="SSF82714">
    <property type="entry name" value="Multidrug efflux transporter AcrB TolC docking domain, DN and DC subdomains"/>
    <property type="match status" value="2"/>
</dbReference>
<keyword evidence="4" id="KW-1003">Cell membrane</keyword>
<evidence type="ECO:0000256" key="1">
    <source>
        <dbReference type="ARBA" id="ARBA00004429"/>
    </source>
</evidence>
<feature type="transmembrane region" description="Helical" evidence="9">
    <location>
        <begin position="366"/>
        <end position="390"/>
    </location>
</feature>
<proteinExistence type="inferred from homology"/>
<feature type="transmembrane region" description="Helical" evidence="9">
    <location>
        <begin position="470"/>
        <end position="493"/>
    </location>
</feature>
<dbReference type="RefSeq" id="WP_150082821.1">
    <property type="nucleotide sequence ID" value="NZ_VWRN01000027.1"/>
</dbReference>
<dbReference type="Gene3D" id="3.30.2090.10">
    <property type="entry name" value="Multidrug efflux transporter AcrB TolC docking domain, DN and DC subdomains"/>
    <property type="match status" value="2"/>
</dbReference>
<feature type="transmembrane region" description="Helical" evidence="9">
    <location>
        <begin position="1017"/>
        <end position="1039"/>
    </location>
</feature>